<dbReference type="InterPro" id="IPR052823">
    <property type="entry name" value="SXP/RAL-2_related"/>
</dbReference>
<feature type="chain" id="PRO_5013863287" description="SXP/RAL-2 family protein Ani s 5-like cation-binding domain-containing protein" evidence="1">
    <location>
        <begin position="17"/>
        <end position="193"/>
    </location>
</feature>
<dbReference type="AlphaFoldDB" id="A0A2G9U4G8"/>
<evidence type="ECO:0000259" key="2">
    <source>
        <dbReference type="Pfam" id="PF02520"/>
    </source>
</evidence>
<sequence length="193" mass="22030">MNTIIYFIAFAGVALSAPGIMDSLRGRGHHGGLTDSLLPPFLRNVSREARKEYFKILLNKNETIAEQKKDELEWAKKYDVEDGVNEYNDNIANIQKELHKNVTELIEALPSALDEFSKVMENDDQTHAQRRQAVKDLVAEKPKEYSVLFYAVRKEIFSKHSRELKDMMGLLKELGSSRGLQETSNENDSVENN</sequence>
<dbReference type="PANTHER" id="PTHR21593">
    <property type="entry name" value="PRION-LIKE- Q/N-RICH -DOMAIN-BEARING PROTEIN PROTEIN"/>
    <property type="match status" value="1"/>
</dbReference>
<feature type="domain" description="SXP/RAL-2 family protein Ani s 5-like cation-binding" evidence="2">
    <location>
        <begin position="48"/>
        <end position="153"/>
    </location>
</feature>
<dbReference type="Proteomes" id="UP000230423">
    <property type="component" value="Unassembled WGS sequence"/>
</dbReference>
<name>A0A2G9U4G8_TELCI</name>
<protein>
    <recommendedName>
        <fullName evidence="2">SXP/RAL-2 family protein Ani s 5-like cation-binding domain-containing protein</fullName>
    </recommendedName>
</protein>
<dbReference type="EMBL" id="KZ349767">
    <property type="protein sequence ID" value="PIO64582.1"/>
    <property type="molecule type" value="Genomic_DNA"/>
</dbReference>
<feature type="signal peptide" evidence="1">
    <location>
        <begin position="1"/>
        <end position="16"/>
    </location>
</feature>
<accession>A0A2G9U4G8</accession>
<dbReference type="InterPro" id="IPR003677">
    <property type="entry name" value="ANIS5_cation-bd"/>
</dbReference>
<proteinExistence type="predicted"/>
<evidence type="ECO:0000256" key="1">
    <source>
        <dbReference type="SAM" id="SignalP"/>
    </source>
</evidence>
<reference evidence="3 4" key="1">
    <citation type="submission" date="2015-09" db="EMBL/GenBank/DDBJ databases">
        <title>Draft genome of the parasitic nematode Teladorsagia circumcincta isolate WARC Sus (inbred).</title>
        <authorList>
            <person name="Mitreva M."/>
        </authorList>
    </citation>
    <scope>NUCLEOTIDE SEQUENCE [LARGE SCALE GENOMIC DNA]</scope>
    <source>
        <strain evidence="3 4">S</strain>
    </source>
</reference>
<organism evidence="3 4">
    <name type="scientific">Teladorsagia circumcincta</name>
    <name type="common">Brown stomach worm</name>
    <name type="synonym">Ostertagia circumcincta</name>
    <dbReference type="NCBI Taxonomy" id="45464"/>
    <lineage>
        <taxon>Eukaryota</taxon>
        <taxon>Metazoa</taxon>
        <taxon>Ecdysozoa</taxon>
        <taxon>Nematoda</taxon>
        <taxon>Chromadorea</taxon>
        <taxon>Rhabditida</taxon>
        <taxon>Rhabditina</taxon>
        <taxon>Rhabditomorpha</taxon>
        <taxon>Strongyloidea</taxon>
        <taxon>Trichostrongylidae</taxon>
        <taxon>Teladorsagia</taxon>
    </lineage>
</organism>
<dbReference type="Pfam" id="PF02520">
    <property type="entry name" value="ANIS5_cation-bd"/>
    <property type="match status" value="1"/>
</dbReference>
<keyword evidence="1" id="KW-0732">Signal</keyword>
<dbReference type="PANTHER" id="PTHR21593:SF36">
    <property type="entry name" value="DUF148 DOMAIN-CONTAINING PROTEIN-RELATED"/>
    <property type="match status" value="1"/>
</dbReference>
<dbReference type="OrthoDB" id="5845888at2759"/>
<keyword evidence="4" id="KW-1185">Reference proteome</keyword>
<gene>
    <name evidence="3" type="ORF">TELCIR_13785</name>
</gene>
<evidence type="ECO:0000313" key="4">
    <source>
        <dbReference type="Proteomes" id="UP000230423"/>
    </source>
</evidence>
<evidence type="ECO:0000313" key="3">
    <source>
        <dbReference type="EMBL" id="PIO64582.1"/>
    </source>
</evidence>